<sequence length="335" mass="36475">MRERVFFARRTRPVSVSPPQLYDRRALDTSSALPLFNSLTRILAINSTTTNARTRAEQEADPNRPRGKILQITTLRRPPPLISAFTRNRTPPPFALPPLRLYLDLDLVRPSPAPSPSPFASSVTSVASNTSNISCGAVYATVCAINVAPSPSLAFPALLSFPSNTCHRVTVCAAEPSALQRMHLSRAPCALRSSLSSWFFPSPPFPVLSPPSHPPSAHSAHPATHRLLAPRAFTSALCIASDHLLKHACCMHRAHSLDASPSCISHALLPRPLATYFHLYASPMPSSRTVSSLAALTVIVYMCTFRPHPQHDAPPQMQKGLCVRNGGVQHEWTSE</sequence>
<dbReference type="EMBL" id="JARKIB010000100">
    <property type="protein sequence ID" value="KAJ7741124.1"/>
    <property type="molecule type" value="Genomic_DNA"/>
</dbReference>
<organism evidence="1 2">
    <name type="scientific">Mycena metata</name>
    <dbReference type="NCBI Taxonomy" id="1033252"/>
    <lineage>
        <taxon>Eukaryota</taxon>
        <taxon>Fungi</taxon>
        <taxon>Dikarya</taxon>
        <taxon>Basidiomycota</taxon>
        <taxon>Agaricomycotina</taxon>
        <taxon>Agaricomycetes</taxon>
        <taxon>Agaricomycetidae</taxon>
        <taxon>Agaricales</taxon>
        <taxon>Marasmiineae</taxon>
        <taxon>Mycenaceae</taxon>
        <taxon>Mycena</taxon>
    </lineage>
</organism>
<protein>
    <submittedName>
        <fullName evidence="1">Uncharacterized protein</fullName>
    </submittedName>
</protein>
<accession>A0AAD7IFZ5</accession>
<comment type="caution">
    <text evidence="1">The sequence shown here is derived from an EMBL/GenBank/DDBJ whole genome shotgun (WGS) entry which is preliminary data.</text>
</comment>
<evidence type="ECO:0000313" key="2">
    <source>
        <dbReference type="Proteomes" id="UP001215598"/>
    </source>
</evidence>
<reference evidence="1" key="1">
    <citation type="submission" date="2023-03" db="EMBL/GenBank/DDBJ databases">
        <title>Massive genome expansion in bonnet fungi (Mycena s.s.) driven by repeated elements and novel gene families across ecological guilds.</title>
        <authorList>
            <consortium name="Lawrence Berkeley National Laboratory"/>
            <person name="Harder C.B."/>
            <person name="Miyauchi S."/>
            <person name="Viragh M."/>
            <person name="Kuo A."/>
            <person name="Thoen E."/>
            <person name="Andreopoulos B."/>
            <person name="Lu D."/>
            <person name="Skrede I."/>
            <person name="Drula E."/>
            <person name="Henrissat B."/>
            <person name="Morin E."/>
            <person name="Kohler A."/>
            <person name="Barry K."/>
            <person name="LaButti K."/>
            <person name="Morin E."/>
            <person name="Salamov A."/>
            <person name="Lipzen A."/>
            <person name="Mereny Z."/>
            <person name="Hegedus B."/>
            <person name="Baldrian P."/>
            <person name="Stursova M."/>
            <person name="Weitz H."/>
            <person name="Taylor A."/>
            <person name="Grigoriev I.V."/>
            <person name="Nagy L.G."/>
            <person name="Martin F."/>
            <person name="Kauserud H."/>
        </authorList>
    </citation>
    <scope>NUCLEOTIDE SEQUENCE</scope>
    <source>
        <strain evidence="1">CBHHK182m</strain>
    </source>
</reference>
<evidence type="ECO:0000313" key="1">
    <source>
        <dbReference type="EMBL" id="KAJ7741124.1"/>
    </source>
</evidence>
<proteinExistence type="predicted"/>
<name>A0AAD7IFZ5_9AGAR</name>
<gene>
    <name evidence="1" type="ORF">B0H16DRAFT_1728775</name>
</gene>
<dbReference type="AlphaFoldDB" id="A0AAD7IFZ5"/>
<dbReference type="Proteomes" id="UP001215598">
    <property type="component" value="Unassembled WGS sequence"/>
</dbReference>
<keyword evidence="2" id="KW-1185">Reference proteome</keyword>